<evidence type="ECO:0000313" key="1">
    <source>
        <dbReference type="EMBL" id="GFS78803.1"/>
    </source>
</evidence>
<keyword evidence="2" id="KW-1185">Reference proteome</keyword>
<sequence length="128" mass="14765">MLIFFYRRREREQPSSPPFHSHDGLGRAWSLANTFAYVPKITLNVPRLDISFVFDAVLFFSRRPFFLSSCFLGLPRARFMKFLEDIVGTAAQECFPSSNGKVCLLSFLSADSFVTWDMTSRARLRNHS</sequence>
<organism evidence="1 2">
    <name type="scientific">Nephila pilipes</name>
    <name type="common">Giant wood spider</name>
    <name type="synonym">Nephila maculata</name>
    <dbReference type="NCBI Taxonomy" id="299642"/>
    <lineage>
        <taxon>Eukaryota</taxon>
        <taxon>Metazoa</taxon>
        <taxon>Ecdysozoa</taxon>
        <taxon>Arthropoda</taxon>
        <taxon>Chelicerata</taxon>
        <taxon>Arachnida</taxon>
        <taxon>Araneae</taxon>
        <taxon>Araneomorphae</taxon>
        <taxon>Entelegynae</taxon>
        <taxon>Araneoidea</taxon>
        <taxon>Nephilidae</taxon>
        <taxon>Nephila</taxon>
    </lineage>
</organism>
<gene>
    <name evidence="1" type="ORF">NPIL_70971</name>
</gene>
<comment type="caution">
    <text evidence="1">The sequence shown here is derived from an EMBL/GenBank/DDBJ whole genome shotgun (WGS) entry which is preliminary data.</text>
</comment>
<reference evidence="1" key="1">
    <citation type="submission" date="2020-08" db="EMBL/GenBank/DDBJ databases">
        <title>Multicomponent nature underlies the extraordinary mechanical properties of spider dragline silk.</title>
        <authorList>
            <person name="Kono N."/>
            <person name="Nakamura H."/>
            <person name="Mori M."/>
            <person name="Yoshida Y."/>
            <person name="Ohtoshi R."/>
            <person name="Malay A.D."/>
            <person name="Moran D.A.P."/>
            <person name="Tomita M."/>
            <person name="Numata K."/>
            <person name="Arakawa K."/>
        </authorList>
    </citation>
    <scope>NUCLEOTIDE SEQUENCE</scope>
</reference>
<proteinExistence type="predicted"/>
<dbReference type="EMBL" id="BMAW01097260">
    <property type="protein sequence ID" value="GFS78803.1"/>
    <property type="molecule type" value="Genomic_DNA"/>
</dbReference>
<evidence type="ECO:0000313" key="2">
    <source>
        <dbReference type="Proteomes" id="UP000887013"/>
    </source>
</evidence>
<dbReference type="Proteomes" id="UP000887013">
    <property type="component" value="Unassembled WGS sequence"/>
</dbReference>
<name>A0A8X6MUG3_NEPPI</name>
<dbReference type="AlphaFoldDB" id="A0A8X6MUG3"/>
<protein>
    <submittedName>
        <fullName evidence="1">Uncharacterized protein</fullName>
    </submittedName>
</protein>
<accession>A0A8X6MUG3</accession>